<keyword evidence="1" id="KW-0175">Coiled coil</keyword>
<comment type="caution">
    <text evidence="2">The sequence shown here is derived from an EMBL/GenBank/DDBJ whole genome shotgun (WGS) entry which is preliminary data.</text>
</comment>
<accession>A0A0F9ACI8</accession>
<dbReference type="EMBL" id="LAZR01046679">
    <property type="protein sequence ID" value="KKK95980.1"/>
    <property type="molecule type" value="Genomic_DNA"/>
</dbReference>
<proteinExistence type="predicted"/>
<evidence type="ECO:0000313" key="2">
    <source>
        <dbReference type="EMBL" id="KKK95980.1"/>
    </source>
</evidence>
<name>A0A0F9ACI8_9ZZZZ</name>
<sequence length="432" mass="48318">IVERKQRLLEILVGQEEVVEQHLENEEVVVDRRVEKSVVDRELDNLNRIVDRLNNIADRAEELAKDRRLAKADRGATITTQIFPPDVIARLNSPAFRTIYTKEVRPATMPEHIKDILSRLSETEELHGQGLYNLSDASQEVVVKKVLIAMTASHVRRLFKDILNQTVTEAVEESVGKVRFGEQVMSNLFELSQPCWNYEPQKAHDPGSVDLPRTYSLGYKDPTALPVPEGQNNPGLVRTSDDHQITLLQAQHGLPLFALRMIPAIRADYKHYMRLLKSSGSQPVHIHQTWNQDINALPDIKVTSQLGDEVLKDFALGLFTDYLIFKKDPVALALLKRSPIDKRQLRGYVFSSNGSDYYAMTLVEQEDGLRMGDCRQLSSTGRLVAAENFANYPDIAKSATKLGDDLADLGFPGATPALAFAGAILVAVFPVS</sequence>
<feature type="non-terminal residue" evidence="2">
    <location>
        <position position="1"/>
    </location>
</feature>
<protein>
    <submittedName>
        <fullName evidence="2">Uncharacterized protein</fullName>
    </submittedName>
</protein>
<dbReference type="AlphaFoldDB" id="A0A0F9ACI8"/>
<gene>
    <name evidence="2" type="ORF">LCGC14_2667370</name>
</gene>
<reference evidence="2" key="1">
    <citation type="journal article" date="2015" name="Nature">
        <title>Complex archaea that bridge the gap between prokaryotes and eukaryotes.</title>
        <authorList>
            <person name="Spang A."/>
            <person name="Saw J.H."/>
            <person name="Jorgensen S.L."/>
            <person name="Zaremba-Niedzwiedzka K."/>
            <person name="Martijn J."/>
            <person name="Lind A.E."/>
            <person name="van Eijk R."/>
            <person name="Schleper C."/>
            <person name="Guy L."/>
            <person name="Ettema T.J."/>
        </authorList>
    </citation>
    <scope>NUCLEOTIDE SEQUENCE</scope>
</reference>
<organism evidence="2">
    <name type="scientific">marine sediment metagenome</name>
    <dbReference type="NCBI Taxonomy" id="412755"/>
    <lineage>
        <taxon>unclassified sequences</taxon>
        <taxon>metagenomes</taxon>
        <taxon>ecological metagenomes</taxon>
    </lineage>
</organism>
<feature type="coiled-coil region" evidence="1">
    <location>
        <begin position="43"/>
        <end position="73"/>
    </location>
</feature>
<evidence type="ECO:0000256" key="1">
    <source>
        <dbReference type="SAM" id="Coils"/>
    </source>
</evidence>